<organism evidence="2 3">
    <name type="scientific">Panicum miliaceum</name>
    <name type="common">Proso millet</name>
    <name type="synonym">Broomcorn millet</name>
    <dbReference type="NCBI Taxonomy" id="4540"/>
    <lineage>
        <taxon>Eukaryota</taxon>
        <taxon>Viridiplantae</taxon>
        <taxon>Streptophyta</taxon>
        <taxon>Embryophyta</taxon>
        <taxon>Tracheophyta</taxon>
        <taxon>Spermatophyta</taxon>
        <taxon>Magnoliopsida</taxon>
        <taxon>Liliopsida</taxon>
        <taxon>Poales</taxon>
        <taxon>Poaceae</taxon>
        <taxon>PACMAD clade</taxon>
        <taxon>Panicoideae</taxon>
        <taxon>Panicodae</taxon>
        <taxon>Paniceae</taxon>
        <taxon>Panicinae</taxon>
        <taxon>Panicum</taxon>
        <taxon>Panicum sect. Panicum</taxon>
    </lineage>
</organism>
<evidence type="ECO:0000313" key="3">
    <source>
        <dbReference type="Proteomes" id="UP000275267"/>
    </source>
</evidence>
<protein>
    <submittedName>
        <fullName evidence="2">Uncharacterized protein</fullName>
    </submittedName>
</protein>
<proteinExistence type="predicted"/>
<sequence length="130" mass="14492">MLWQYIQRFSQVRNTIPRITPSTVIMAFTEGVTNKRLVGKLETRNIETVFELLALADKCAREAEAQQRSDRCGAPEDPTAPEHARSGRPDNKKNKQKAATVLAAAEGHNMACRWDKSGSAWGRTRPQGKA</sequence>
<evidence type="ECO:0000313" key="2">
    <source>
        <dbReference type="EMBL" id="RLN03210.1"/>
    </source>
</evidence>
<accession>A0A3L6RF49</accession>
<gene>
    <name evidence="2" type="ORF">C2845_PM13G08380</name>
</gene>
<dbReference type="EMBL" id="PQIB02000008">
    <property type="protein sequence ID" value="RLN03210.1"/>
    <property type="molecule type" value="Genomic_DNA"/>
</dbReference>
<reference evidence="3" key="1">
    <citation type="journal article" date="2019" name="Nat. Commun.">
        <title>The genome of broomcorn millet.</title>
        <authorList>
            <person name="Zou C."/>
            <person name="Miki D."/>
            <person name="Li D."/>
            <person name="Tang Q."/>
            <person name="Xiao L."/>
            <person name="Rajput S."/>
            <person name="Deng P."/>
            <person name="Jia W."/>
            <person name="Huang R."/>
            <person name="Zhang M."/>
            <person name="Sun Y."/>
            <person name="Hu J."/>
            <person name="Fu X."/>
            <person name="Schnable P.S."/>
            <person name="Li F."/>
            <person name="Zhang H."/>
            <person name="Feng B."/>
            <person name="Zhu X."/>
            <person name="Liu R."/>
            <person name="Schnable J.C."/>
            <person name="Zhu J.-K."/>
            <person name="Zhang H."/>
        </authorList>
    </citation>
    <scope>NUCLEOTIDE SEQUENCE [LARGE SCALE GENOMIC DNA]</scope>
</reference>
<feature type="compositionally biased region" description="Basic and acidic residues" evidence="1">
    <location>
        <begin position="64"/>
        <end position="93"/>
    </location>
</feature>
<dbReference type="OrthoDB" id="693243at2759"/>
<name>A0A3L6RF49_PANMI</name>
<dbReference type="Proteomes" id="UP000275267">
    <property type="component" value="Unassembled WGS sequence"/>
</dbReference>
<dbReference type="AlphaFoldDB" id="A0A3L6RF49"/>
<evidence type="ECO:0000256" key="1">
    <source>
        <dbReference type="SAM" id="MobiDB-lite"/>
    </source>
</evidence>
<keyword evidence="3" id="KW-1185">Reference proteome</keyword>
<comment type="caution">
    <text evidence="2">The sequence shown here is derived from an EMBL/GenBank/DDBJ whole genome shotgun (WGS) entry which is preliminary data.</text>
</comment>
<feature type="region of interest" description="Disordered" evidence="1">
    <location>
        <begin position="64"/>
        <end position="130"/>
    </location>
</feature>